<keyword evidence="2" id="KW-1185">Reference proteome</keyword>
<dbReference type="Proteomes" id="UP000548476">
    <property type="component" value="Unassembled WGS sequence"/>
</dbReference>
<gene>
    <name evidence="1" type="ORF">HNR73_007422</name>
</gene>
<protein>
    <submittedName>
        <fullName evidence="1">Uncharacterized protein</fullName>
    </submittedName>
</protein>
<dbReference type="RefSeq" id="WP_184792614.1">
    <property type="nucleotide sequence ID" value="NZ_BONT01000089.1"/>
</dbReference>
<evidence type="ECO:0000313" key="2">
    <source>
        <dbReference type="Proteomes" id="UP000548476"/>
    </source>
</evidence>
<comment type="caution">
    <text evidence="1">The sequence shown here is derived from an EMBL/GenBank/DDBJ whole genome shotgun (WGS) entry which is preliminary data.</text>
</comment>
<sequence>MSTIDELTGLIQTTEDRITDAISAANAAIEAGEGLLSTFQGAGDSGSFGRARTVMDGIDELTGKLVGLQTDSGDLRAAADSIRE</sequence>
<dbReference type="EMBL" id="JACHGT010000023">
    <property type="protein sequence ID" value="MBB6039525.1"/>
    <property type="molecule type" value="Genomic_DNA"/>
</dbReference>
<evidence type="ECO:0000313" key="1">
    <source>
        <dbReference type="EMBL" id="MBB6039525.1"/>
    </source>
</evidence>
<reference evidence="1 2" key="1">
    <citation type="submission" date="2020-08" db="EMBL/GenBank/DDBJ databases">
        <title>Genomic Encyclopedia of Type Strains, Phase IV (KMG-IV): sequencing the most valuable type-strain genomes for metagenomic binning, comparative biology and taxonomic classification.</title>
        <authorList>
            <person name="Goeker M."/>
        </authorList>
    </citation>
    <scope>NUCLEOTIDE SEQUENCE [LARGE SCALE GENOMIC DNA]</scope>
    <source>
        <strain evidence="1 2">YIM 65646</strain>
    </source>
</reference>
<accession>A0A841FT97</accession>
<organism evidence="1 2">
    <name type="scientific">Phytomonospora endophytica</name>
    <dbReference type="NCBI Taxonomy" id="714109"/>
    <lineage>
        <taxon>Bacteria</taxon>
        <taxon>Bacillati</taxon>
        <taxon>Actinomycetota</taxon>
        <taxon>Actinomycetes</taxon>
        <taxon>Micromonosporales</taxon>
        <taxon>Micromonosporaceae</taxon>
        <taxon>Phytomonospora</taxon>
    </lineage>
</organism>
<name>A0A841FT97_9ACTN</name>
<proteinExistence type="predicted"/>
<dbReference type="AlphaFoldDB" id="A0A841FT97"/>